<gene>
    <name evidence="1" type="ORF">MOZ64_05895</name>
</gene>
<organism evidence="1 2">
    <name type="scientific">Absicoccus intestinalis</name>
    <dbReference type="NCBI Taxonomy" id="2926319"/>
    <lineage>
        <taxon>Bacteria</taxon>
        <taxon>Bacillati</taxon>
        <taxon>Bacillota</taxon>
        <taxon>Erysipelotrichia</taxon>
        <taxon>Erysipelotrichales</taxon>
        <taxon>Erysipelotrichaceae</taxon>
        <taxon>Absicoccus</taxon>
    </lineage>
</organism>
<dbReference type="Proteomes" id="UP001285244">
    <property type="component" value="Unassembled WGS sequence"/>
</dbReference>
<keyword evidence="2" id="KW-1185">Reference proteome</keyword>
<sequence>MAKRKGRSKTAYKNFIIEQMMSLGTYKEEYDVLIDTLAETCALRDKNLSEWNKWTKKTGYSMVFPYTNKNGSTNLTPVPFYTNNIKFNDTILKYGKELGLSPLSIKKSMLNGEEDDELDAFLKESSSNDA</sequence>
<proteinExistence type="predicted"/>
<evidence type="ECO:0000313" key="2">
    <source>
        <dbReference type="Proteomes" id="UP001285244"/>
    </source>
</evidence>
<name>A0ABU4WPH8_9FIRM</name>
<dbReference type="EMBL" id="JALBUS010000007">
    <property type="protein sequence ID" value="MDX8417372.1"/>
    <property type="molecule type" value="Genomic_DNA"/>
</dbReference>
<reference evidence="1 2" key="1">
    <citation type="submission" date="2022-03" db="EMBL/GenBank/DDBJ databases">
        <title>Novel taxa within the pig intestine.</title>
        <authorList>
            <person name="Wylensek D."/>
            <person name="Bishof K."/>
            <person name="Afrizal A."/>
            <person name="Clavel T."/>
        </authorList>
    </citation>
    <scope>NUCLEOTIDE SEQUENCE [LARGE SCALE GENOMIC DNA]</scope>
    <source>
        <strain evidence="1 2">Cla-KB-P134</strain>
    </source>
</reference>
<dbReference type="RefSeq" id="WP_320325668.1">
    <property type="nucleotide sequence ID" value="NZ_JALBUS010000007.1"/>
</dbReference>
<comment type="caution">
    <text evidence="1">The sequence shown here is derived from an EMBL/GenBank/DDBJ whole genome shotgun (WGS) entry which is preliminary data.</text>
</comment>
<accession>A0ABU4WPH8</accession>
<protein>
    <submittedName>
        <fullName evidence="1">P27 family phage terminase small subunit</fullName>
    </submittedName>
</protein>
<evidence type="ECO:0000313" key="1">
    <source>
        <dbReference type="EMBL" id="MDX8417372.1"/>
    </source>
</evidence>